<dbReference type="InterPro" id="IPR013610">
    <property type="entry name" value="ArdC_N"/>
</dbReference>
<dbReference type="AlphaFoldDB" id="A0A095YWB3"/>
<comment type="caution">
    <text evidence="4">The sequence shown here is derived from an EMBL/GenBank/DDBJ whole genome shotgun (WGS) entry which is preliminary data.</text>
</comment>
<feature type="region of interest" description="Disordered" evidence="1">
    <location>
        <begin position="334"/>
        <end position="355"/>
    </location>
</feature>
<evidence type="ECO:0000259" key="2">
    <source>
        <dbReference type="Pfam" id="PF08401"/>
    </source>
</evidence>
<proteinExistence type="predicted"/>
<feature type="domain" description="Polyvalent protein metallopeptidase" evidence="3">
    <location>
        <begin position="167"/>
        <end position="291"/>
    </location>
</feature>
<dbReference type="InterPro" id="IPR017113">
    <property type="entry name" value="Antirestriction_ArdC"/>
</dbReference>
<gene>
    <name evidence="4" type="ORF">HMPREF2130_10335</name>
</gene>
<dbReference type="RefSeq" id="WP_036560689.1">
    <property type="nucleotide sequence ID" value="NZ_JRNI01000071.1"/>
</dbReference>
<dbReference type="GO" id="GO:0003697">
    <property type="term" value="F:single-stranded DNA binding"/>
    <property type="evidence" value="ECO:0007669"/>
    <property type="project" value="InterPro"/>
</dbReference>
<dbReference type="EMBL" id="JRNI01000071">
    <property type="protein sequence ID" value="KGF26673.1"/>
    <property type="molecule type" value="Genomic_DNA"/>
</dbReference>
<evidence type="ECO:0000259" key="3">
    <source>
        <dbReference type="Pfam" id="PF18818"/>
    </source>
</evidence>
<dbReference type="InterPro" id="IPR041459">
    <property type="entry name" value="MPTase-PolyVal"/>
</dbReference>
<name>A0A095YWB3_9BURK</name>
<dbReference type="PIRSF" id="PIRSF037112">
    <property type="entry name" value="Antirestriction_ArdC"/>
    <property type="match status" value="1"/>
</dbReference>
<dbReference type="eggNOG" id="COG4227">
    <property type="taxonomic scope" value="Bacteria"/>
</dbReference>
<feature type="domain" description="N-terminal" evidence="2">
    <location>
        <begin position="15"/>
        <end position="141"/>
    </location>
</feature>
<evidence type="ECO:0000256" key="1">
    <source>
        <dbReference type="SAM" id="MobiDB-lite"/>
    </source>
</evidence>
<dbReference type="Pfam" id="PF18818">
    <property type="entry name" value="MPTase-PolyVal"/>
    <property type="match status" value="1"/>
</dbReference>
<protein>
    <submittedName>
        <fullName evidence="4">Conjugal transfer protein TraC</fullName>
    </submittedName>
</protein>
<evidence type="ECO:0000313" key="5">
    <source>
        <dbReference type="Proteomes" id="UP000029629"/>
    </source>
</evidence>
<reference evidence="4 5" key="1">
    <citation type="submission" date="2014-07" db="EMBL/GenBank/DDBJ databases">
        <authorList>
            <person name="McCorrison J."/>
            <person name="Sanka R."/>
            <person name="Torralba M."/>
            <person name="Gillis M."/>
            <person name="Haft D.H."/>
            <person name="Methe B."/>
            <person name="Sutton G."/>
            <person name="Nelson K.E."/>
        </authorList>
    </citation>
    <scope>NUCLEOTIDE SEQUENCE [LARGE SCALE GENOMIC DNA]</scope>
    <source>
        <strain evidence="4 5">DNF00040</strain>
    </source>
</reference>
<organism evidence="4 5">
    <name type="scientific">Oligella urethralis DNF00040</name>
    <dbReference type="NCBI Taxonomy" id="1401065"/>
    <lineage>
        <taxon>Bacteria</taxon>
        <taxon>Pseudomonadati</taxon>
        <taxon>Pseudomonadota</taxon>
        <taxon>Betaproteobacteria</taxon>
        <taxon>Burkholderiales</taxon>
        <taxon>Alcaligenaceae</taxon>
        <taxon>Oligella</taxon>
    </lineage>
</organism>
<accession>A0A095YWB3</accession>
<dbReference type="Pfam" id="PF08401">
    <property type="entry name" value="ArdcN"/>
    <property type="match status" value="1"/>
</dbReference>
<evidence type="ECO:0000313" key="4">
    <source>
        <dbReference type="EMBL" id="KGF26673.1"/>
    </source>
</evidence>
<dbReference type="OrthoDB" id="9792687at2"/>
<keyword evidence="5" id="KW-1185">Reference proteome</keyword>
<sequence>MTSKTDKTDKAVKKSFAEQFSEKIIEMLEAGTAPWQKPWDGQSAQPAAFNAVTGHEYQGANKMWLSIQPFNDPRWMTFNQAKSEGWSVKKGSKGTAIQVFITDQEKVKRDEQGKPVKDEQGQDLKEMERLKRPLVRTFYVFNAEQIEGIPELKVEPQPEQQWEPLKRAEVLLKESGAEIEHLAIDKAFYRPSQDKIVLPMPQQFDDAGKYYATALHELGHWTGHPSRLDRPLVSGFGTPDYAWEELRAEIASMMVGEELGIKHDPEQHVSYVGAWIKALKEDPQEIVRACADAEEIKTFVMQFDLEKNQVLNAPVQLPEQQHPAQMGLFENQDKTPVSALPESPKARNDGLSLEI</sequence>
<dbReference type="Proteomes" id="UP000029629">
    <property type="component" value="Unassembled WGS sequence"/>
</dbReference>